<evidence type="ECO:0000313" key="2">
    <source>
        <dbReference type="EMBL" id="PSL02957.1"/>
    </source>
</evidence>
<dbReference type="Proteomes" id="UP000240708">
    <property type="component" value="Unassembled WGS sequence"/>
</dbReference>
<feature type="chain" id="PRO_5015197487" evidence="1">
    <location>
        <begin position="21"/>
        <end position="181"/>
    </location>
</feature>
<feature type="signal peptide" evidence="1">
    <location>
        <begin position="1"/>
        <end position="20"/>
    </location>
</feature>
<dbReference type="AlphaFoldDB" id="A0A2P8E0N4"/>
<keyword evidence="3" id="KW-1185">Reference proteome</keyword>
<dbReference type="Pfam" id="PF12099">
    <property type="entry name" value="DUF3575"/>
    <property type="match status" value="1"/>
</dbReference>
<gene>
    <name evidence="2" type="ORF">CLV48_10866</name>
</gene>
<evidence type="ECO:0000313" key="3">
    <source>
        <dbReference type="Proteomes" id="UP000240708"/>
    </source>
</evidence>
<proteinExistence type="predicted"/>
<reference evidence="2 3" key="1">
    <citation type="submission" date="2018-03" db="EMBL/GenBank/DDBJ databases">
        <title>Genomic Encyclopedia of Archaeal and Bacterial Type Strains, Phase II (KMG-II): from individual species to whole genera.</title>
        <authorList>
            <person name="Goeker M."/>
        </authorList>
    </citation>
    <scope>NUCLEOTIDE SEQUENCE [LARGE SCALE GENOMIC DNA]</scope>
    <source>
        <strain evidence="2 3">DSM 28057</strain>
    </source>
</reference>
<protein>
    <submittedName>
        <fullName evidence="2">Uncharacterized protein DUF3575</fullName>
    </submittedName>
</protein>
<dbReference type="RefSeq" id="WP_170069032.1">
    <property type="nucleotide sequence ID" value="NZ_PYGF01000008.1"/>
</dbReference>
<comment type="caution">
    <text evidence="2">The sequence shown here is derived from an EMBL/GenBank/DDBJ whole genome shotgun (WGS) entry which is preliminary data.</text>
</comment>
<keyword evidence="1" id="KW-0732">Signal</keyword>
<evidence type="ECO:0000256" key="1">
    <source>
        <dbReference type="SAM" id="SignalP"/>
    </source>
</evidence>
<dbReference type="InterPro" id="IPR021958">
    <property type="entry name" value="DUF3575"/>
</dbReference>
<name>A0A2P8E0N4_9BACT</name>
<dbReference type="EMBL" id="PYGF01000008">
    <property type="protein sequence ID" value="PSL02957.1"/>
    <property type="molecule type" value="Genomic_DNA"/>
</dbReference>
<organism evidence="2 3">
    <name type="scientific">Cecembia rubra</name>
    <dbReference type="NCBI Taxonomy" id="1485585"/>
    <lineage>
        <taxon>Bacteria</taxon>
        <taxon>Pseudomonadati</taxon>
        <taxon>Bacteroidota</taxon>
        <taxon>Cytophagia</taxon>
        <taxon>Cytophagales</taxon>
        <taxon>Cyclobacteriaceae</taxon>
        <taxon>Cecembia</taxon>
    </lineage>
</organism>
<accession>A0A2P8E0N4</accession>
<sequence length="181" mass="20272">MKRILLIIALVFCSAHLSDAQTQNVLRVNFLNPAVSYEMATGKNTTLDTCLGFGYNYSYPDLTSASISGVQYLFAMFVDVQGRYYYNLSKREGNGKRTDRNNGNFIAARMLYTGPGISQISSFDRFDNNSFAVGPTWGLQRTYGNRFNLLFSAGPIYYFDTKGNGNIFPLNLELNLGINLN</sequence>